<gene>
    <name evidence="1" type="ORF">KARMA_3954</name>
</gene>
<keyword evidence="2" id="KW-1185">Reference proteome</keyword>
<name>A0A1M4N4E1_9RHOB</name>
<sequence>MNFTSIPFPNVIRMPWSGNIVQDIHPELFSQDYCGSVEIEKEVITEVAGYGRQLGALIEAVLALSGRTEELETDRDPLDRLQDIHRKVEAIKAQKRDDLQGHAARALEALRHADAEAYAEFLDRAAKENAAR</sequence>
<dbReference type="RefSeq" id="WP_072709615.1">
    <property type="nucleotide sequence ID" value="NZ_FMJB01000065.1"/>
</dbReference>
<dbReference type="AlphaFoldDB" id="A0A1M4N4E1"/>
<dbReference type="Proteomes" id="UP000184085">
    <property type="component" value="Unassembled WGS sequence"/>
</dbReference>
<accession>A0A1M4N4E1</accession>
<evidence type="ECO:0000313" key="2">
    <source>
        <dbReference type="Proteomes" id="UP000184085"/>
    </source>
</evidence>
<protein>
    <submittedName>
        <fullName evidence="1">Uncharacterized protein</fullName>
    </submittedName>
</protein>
<reference evidence="2" key="1">
    <citation type="submission" date="2016-09" db="EMBL/GenBank/DDBJ databases">
        <authorList>
            <person name="Wibberg D."/>
        </authorList>
    </citation>
    <scope>NUCLEOTIDE SEQUENCE [LARGE SCALE GENOMIC DNA]</scope>
</reference>
<evidence type="ECO:0000313" key="1">
    <source>
        <dbReference type="EMBL" id="SCM69713.1"/>
    </source>
</evidence>
<organism evidence="1 2">
    <name type="scientific">Donghicola eburneus</name>
    <dbReference type="NCBI Taxonomy" id="393278"/>
    <lineage>
        <taxon>Bacteria</taxon>
        <taxon>Pseudomonadati</taxon>
        <taxon>Pseudomonadota</taxon>
        <taxon>Alphaproteobacteria</taxon>
        <taxon>Rhodobacterales</taxon>
        <taxon>Roseobacteraceae</taxon>
        <taxon>Donghicola</taxon>
    </lineage>
</organism>
<dbReference type="EMBL" id="FMJB01000065">
    <property type="protein sequence ID" value="SCM69713.1"/>
    <property type="molecule type" value="Genomic_DNA"/>
</dbReference>
<proteinExistence type="predicted"/>